<reference evidence="2" key="2">
    <citation type="submission" date="2015-01" db="EMBL/GenBank/DDBJ databases">
        <title>Evolutionary Origins and Diversification of the Mycorrhizal Mutualists.</title>
        <authorList>
            <consortium name="DOE Joint Genome Institute"/>
            <consortium name="Mycorrhizal Genomics Consortium"/>
            <person name="Kohler A."/>
            <person name="Kuo A."/>
            <person name="Nagy L.G."/>
            <person name="Floudas D."/>
            <person name="Copeland A."/>
            <person name="Barry K.W."/>
            <person name="Cichocki N."/>
            <person name="Veneault-Fourrey C."/>
            <person name="LaButti K."/>
            <person name="Lindquist E.A."/>
            <person name="Lipzen A."/>
            <person name="Lundell T."/>
            <person name="Morin E."/>
            <person name="Murat C."/>
            <person name="Riley R."/>
            <person name="Ohm R."/>
            <person name="Sun H."/>
            <person name="Tunlid A."/>
            <person name="Henrissat B."/>
            <person name="Grigoriev I.V."/>
            <person name="Hibbett D.S."/>
            <person name="Martin F."/>
        </authorList>
    </citation>
    <scope>NUCLEOTIDE SEQUENCE [LARGE SCALE GENOMIC DNA]</scope>
    <source>
        <strain evidence="2">F 1598</strain>
    </source>
</reference>
<reference evidence="1 2" key="1">
    <citation type="submission" date="2014-04" db="EMBL/GenBank/DDBJ databases">
        <authorList>
            <consortium name="DOE Joint Genome Institute"/>
            <person name="Kuo A."/>
            <person name="Tarkka M."/>
            <person name="Buscot F."/>
            <person name="Kohler A."/>
            <person name="Nagy L.G."/>
            <person name="Floudas D."/>
            <person name="Copeland A."/>
            <person name="Barry K.W."/>
            <person name="Cichocki N."/>
            <person name="Veneault-Fourrey C."/>
            <person name="LaButti K."/>
            <person name="Lindquist E.A."/>
            <person name="Lipzen A."/>
            <person name="Lundell T."/>
            <person name="Morin E."/>
            <person name="Murat C."/>
            <person name="Sun H."/>
            <person name="Tunlid A."/>
            <person name="Henrissat B."/>
            <person name="Grigoriev I.V."/>
            <person name="Hibbett D.S."/>
            <person name="Martin F."/>
            <person name="Nordberg H.P."/>
            <person name="Cantor M.N."/>
            <person name="Hua S.X."/>
        </authorList>
    </citation>
    <scope>NUCLEOTIDE SEQUENCE [LARGE SCALE GENOMIC DNA]</scope>
    <source>
        <strain evidence="1 2">F 1598</strain>
    </source>
</reference>
<dbReference type="InParanoid" id="A0A0C3CG35"/>
<dbReference type="OrthoDB" id="3318056at2759"/>
<name>A0A0C3CG35_PILCF</name>
<dbReference type="AlphaFoldDB" id="A0A0C3CG35"/>
<dbReference type="EMBL" id="KN832976">
    <property type="protein sequence ID" value="KIM88712.1"/>
    <property type="molecule type" value="Genomic_DNA"/>
</dbReference>
<proteinExistence type="predicted"/>
<evidence type="ECO:0000313" key="2">
    <source>
        <dbReference type="Proteomes" id="UP000054166"/>
    </source>
</evidence>
<sequence length="361" mass="39794">MNCESFLHPPSYCIPNTQSQRFTSHTSPFSALINNMDHDANSMSAAGPSSHNYGDFHALAYPHTISPEDETCTSLMDQHHGCNDATYEPIPISSLSPPHFFGMFDPDSFDNYYTNFFHPDTPSSASSASEIMTPISSRGEIEFPAIASGSGEDVDMDAYLGDQILYDRGAASIPLDFSEPLLETSKSTSDDALVDWPELLATMCAEHPEAVQWFAEMGGFQRDFDHIHVDAPPHEHDFVMQSQFSAIYPHRYHHTLPDFMLSHNNPPCNFSAAPTSAPLPSYPSNPPSLPIPLHHPRPVRPIPQIPLKDLAAAAALRLGKSRGLRESTKCLPSFPLLCRPVGDAVRYQRKPFSATGVNADR</sequence>
<protein>
    <submittedName>
        <fullName evidence="1">Uncharacterized protein</fullName>
    </submittedName>
</protein>
<organism evidence="1 2">
    <name type="scientific">Piloderma croceum (strain F 1598)</name>
    <dbReference type="NCBI Taxonomy" id="765440"/>
    <lineage>
        <taxon>Eukaryota</taxon>
        <taxon>Fungi</taxon>
        <taxon>Dikarya</taxon>
        <taxon>Basidiomycota</taxon>
        <taxon>Agaricomycotina</taxon>
        <taxon>Agaricomycetes</taxon>
        <taxon>Agaricomycetidae</taxon>
        <taxon>Atheliales</taxon>
        <taxon>Atheliaceae</taxon>
        <taxon>Piloderma</taxon>
    </lineage>
</organism>
<dbReference type="HOGENOM" id="CLU_767494_0_0_1"/>
<keyword evidence="2" id="KW-1185">Reference proteome</keyword>
<evidence type="ECO:0000313" key="1">
    <source>
        <dbReference type="EMBL" id="KIM88712.1"/>
    </source>
</evidence>
<accession>A0A0C3CG35</accession>
<dbReference type="Proteomes" id="UP000054166">
    <property type="component" value="Unassembled WGS sequence"/>
</dbReference>
<gene>
    <name evidence="1" type="ORF">PILCRDRAFT_813685</name>
</gene>